<evidence type="ECO:0000259" key="4">
    <source>
        <dbReference type="Pfam" id="PF13579"/>
    </source>
</evidence>
<dbReference type="Pfam" id="PF00534">
    <property type="entry name" value="Glycos_transf_1"/>
    <property type="match status" value="1"/>
</dbReference>
<evidence type="ECO:0000259" key="3">
    <source>
        <dbReference type="Pfam" id="PF00534"/>
    </source>
</evidence>
<feature type="domain" description="Glycosyltransferase subfamily 4-like N-terminal" evidence="4">
    <location>
        <begin position="64"/>
        <end position="211"/>
    </location>
</feature>
<dbReference type="Gene3D" id="3.40.50.2000">
    <property type="entry name" value="Glycogen Phosphorylase B"/>
    <property type="match status" value="2"/>
</dbReference>
<dbReference type="Proteomes" id="UP000225608">
    <property type="component" value="Chromosome"/>
</dbReference>
<dbReference type="InterPro" id="IPR028098">
    <property type="entry name" value="Glyco_trans_4-like_N"/>
</dbReference>
<keyword evidence="1" id="KW-0328">Glycosyltransferase</keyword>
<dbReference type="SUPFAM" id="SSF53756">
    <property type="entry name" value="UDP-Glycosyltransferase/glycogen phosphorylase"/>
    <property type="match status" value="1"/>
</dbReference>
<evidence type="ECO:0000313" key="5">
    <source>
        <dbReference type="EMBL" id="ATP53424.1"/>
    </source>
</evidence>
<sequence length="423" mass="46488">MDSFPRRSLSWGCRVPSRSLAIPSRACSRAVAPCFGHRDLVILSYQRDCIMTNILVYAEAWGVGGIETYLLGLFRELAPKGFSFTLITTWDWNCSYDDVLASLGVERRAVFNGYKPGQVRRLKDGLSAFKRLLDENSFDAVHINTMNGMGFAYAQVAASRGVPVCIVHSHNSDVGAGGRIVKRFVHSVARSVLSGAETSRLACSEEAGRYLFGRKPFTVVRNGFDTVRFAFDSAVRGACRSELGVPADALLLGNPSRLAPAKNPLFQLDVFSEVLRAEPSAYYLMQGDGEMREQVREHADSLGVAAHVIWFEPRADVAPLYNAMDVLLFPSLHEGQPLVPVEAQASGLPVLMSVNVSDETAVTDLTRSEGLDRPASLWGEEILAMAREPRNRAIYADQIRKAGYDVADTSEIMANIYQTQGVR</sequence>
<dbReference type="Pfam" id="PF13579">
    <property type="entry name" value="Glyco_trans_4_4"/>
    <property type="match status" value="1"/>
</dbReference>
<evidence type="ECO:0008006" key="7">
    <source>
        <dbReference type="Google" id="ProtNLM"/>
    </source>
</evidence>
<dbReference type="GO" id="GO:0016757">
    <property type="term" value="F:glycosyltransferase activity"/>
    <property type="evidence" value="ECO:0007669"/>
    <property type="project" value="UniProtKB-KW"/>
</dbReference>
<reference evidence="5 6" key="1">
    <citation type="submission" date="2017-10" db="EMBL/GenBank/DDBJ databases">
        <title>Complete genome sequence of Collinsella aerofaciens isolated from the gut of a healthy adult Indian.</title>
        <authorList>
            <person name="Bag S."/>
            <person name="Ghosh T.S."/>
            <person name="Das B."/>
        </authorList>
    </citation>
    <scope>NUCLEOTIDE SEQUENCE [LARGE SCALE GENOMIC DNA]</scope>
    <source>
        <strain evidence="6">indica</strain>
    </source>
</reference>
<evidence type="ECO:0000313" key="6">
    <source>
        <dbReference type="Proteomes" id="UP000225608"/>
    </source>
</evidence>
<protein>
    <recommendedName>
        <fullName evidence="7">Glycosyltransferase family 1 protein</fullName>
    </recommendedName>
</protein>
<evidence type="ECO:0000256" key="2">
    <source>
        <dbReference type="ARBA" id="ARBA00022679"/>
    </source>
</evidence>
<dbReference type="KEGG" id="caer:CSV91_02050"/>
<organism evidence="5 6">
    <name type="scientific">Collinsella aerofaciens</name>
    <dbReference type="NCBI Taxonomy" id="74426"/>
    <lineage>
        <taxon>Bacteria</taxon>
        <taxon>Bacillati</taxon>
        <taxon>Actinomycetota</taxon>
        <taxon>Coriobacteriia</taxon>
        <taxon>Coriobacteriales</taxon>
        <taxon>Coriobacteriaceae</taxon>
        <taxon>Collinsella</taxon>
    </lineage>
</organism>
<accession>A0A2D1TVV4</accession>
<dbReference type="EMBL" id="CP024160">
    <property type="protein sequence ID" value="ATP53424.1"/>
    <property type="molecule type" value="Genomic_DNA"/>
</dbReference>
<dbReference type="InterPro" id="IPR001296">
    <property type="entry name" value="Glyco_trans_1"/>
</dbReference>
<keyword evidence="2" id="KW-0808">Transferase</keyword>
<dbReference type="PANTHER" id="PTHR12526">
    <property type="entry name" value="GLYCOSYLTRANSFERASE"/>
    <property type="match status" value="1"/>
</dbReference>
<feature type="domain" description="Glycosyl transferase family 1" evidence="3">
    <location>
        <begin position="242"/>
        <end position="353"/>
    </location>
</feature>
<gene>
    <name evidence="5" type="ORF">CSV91_02050</name>
</gene>
<dbReference type="AlphaFoldDB" id="A0A2D1TVV4"/>
<name>A0A2D1TVV4_9ACTN</name>
<evidence type="ECO:0000256" key="1">
    <source>
        <dbReference type="ARBA" id="ARBA00022676"/>
    </source>
</evidence>
<proteinExistence type="predicted"/>